<evidence type="ECO:0000313" key="2">
    <source>
        <dbReference type="Proteomes" id="UP000176421"/>
    </source>
</evidence>
<gene>
    <name evidence="1" type="ORF">A3D35_02480</name>
</gene>
<dbReference type="Proteomes" id="UP000176421">
    <property type="component" value="Unassembled WGS sequence"/>
</dbReference>
<name>A0A1G2HYI7_9BACT</name>
<dbReference type="EMBL" id="MHOS01000034">
    <property type="protein sequence ID" value="OGZ67612.1"/>
    <property type="molecule type" value="Genomic_DNA"/>
</dbReference>
<comment type="caution">
    <text evidence="1">The sequence shown here is derived from an EMBL/GenBank/DDBJ whole genome shotgun (WGS) entry which is preliminary data.</text>
</comment>
<protein>
    <submittedName>
        <fullName evidence="1">Uncharacterized protein</fullName>
    </submittedName>
</protein>
<accession>A0A1G2HYI7</accession>
<organism evidence="1 2">
    <name type="scientific">Candidatus Staskawiczbacteria bacterium RIFCSPHIGHO2_02_FULL_34_9</name>
    <dbReference type="NCBI Taxonomy" id="1802206"/>
    <lineage>
        <taxon>Bacteria</taxon>
        <taxon>Candidatus Staskawicziibacteriota</taxon>
    </lineage>
</organism>
<reference evidence="1 2" key="1">
    <citation type="journal article" date="2016" name="Nat. Commun.">
        <title>Thousands of microbial genomes shed light on interconnected biogeochemical processes in an aquifer system.</title>
        <authorList>
            <person name="Anantharaman K."/>
            <person name="Brown C.T."/>
            <person name="Hug L.A."/>
            <person name="Sharon I."/>
            <person name="Castelle C.J."/>
            <person name="Probst A.J."/>
            <person name="Thomas B.C."/>
            <person name="Singh A."/>
            <person name="Wilkins M.J."/>
            <person name="Karaoz U."/>
            <person name="Brodie E.L."/>
            <person name="Williams K.H."/>
            <person name="Hubbard S.S."/>
            <person name="Banfield J.F."/>
        </authorList>
    </citation>
    <scope>NUCLEOTIDE SEQUENCE [LARGE SCALE GENOMIC DNA]</scope>
</reference>
<dbReference type="AlphaFoldDB" id="A0A1G2HYI7"/>
<proteinExistence type="predicted"/>
<evidence type="ECO:0000313" key="1">
    <source>
        <dbReference type="EMBL" id="OGZ67612.1"/>
    </source>
</evidence>
<dbReference type="STRING" id="1802206.A3D35_02480"/>
<sequence length="278" mass="32357">MNTISIPENLLELSQQMEDAIRKIESTIQAHKDHPIHTRNHFNRKFSILLSFMGDVQVIIQRLHEQAEEKRLVEREGKKHWPHTKDGVLCDEHQVLMQRSSTLLARNQVDLKSLYIFSKIFFDQYGEFMDYILQVERRGIVIRTKNGKGDISISSLHGSLERYSGDDEFLKHFKDAIYKRLHALYVYVVEYRNSHVMHSGLDLWSDTWTLSNPDGSTRFLTGRSSSTPLELAFVIRNFLKDTSGYICGNINQILDSWEKPAVDDFPKRPCEEELPSES</sequence>